<dbReference type="AlphaFoldDB" id="A0A9Y2JQ27"/>
<dbReference type="PRINTS" id="PR00409">
    <property type="entry name" value="PHDIOXRDTASE"/>
</dbReference>
<dbReference type="PANTHER" id="PTHR47354:SF1">
    <property type="entry name" value="CARNITINE MONOOXYGENASE REDUCTASE SUBUNIT"/>
    <property type="match status" value="1"/>
</dbReference>
<reference evidence="10 11" key="1">
    <citation type="submission" date="2023-06" db="EMBL/GenBank/DDBJ databases">
        <authorList>
            <person name="Oyuntsetseg B."/>
            <person name="Kim S.B."/>
        </authorList>
    </citation>
    <scope>NUCLEOTIDE SEQUENCE [LARGE SCALE GENOMIC DNA]</scope>
    <source>
        <strain evidence="10 11">4-36</strain>
    </source>
</reference>
<name>A0A9Y2JQ27_9PSEU</name>
<dbReference type="InterPro" id="IPR039261">
    <property type="entry name" value="FNR_nucleotide-bd"/>
</dbReference>
<dbReference type="GO" id="GO:0016491">
    <property type="term" value="F:oxidoreductase activity"/>
    <property type="evidence" value="ECO:0007669"/>
    <property type="project" value="UniProtKB-KW"/>
</dbReference>
<evidence type="ECO:0000259" key="8">
    <source>
        <dbReference type="PROSITE" id="PS51085"/>
    </source>
</evidence>
<dbReference type="PROSITE" id="PS51384">
    <property type="entry name" value="FAD_FR"/>
    <property type="match status" value="1"/>
</dbReference>
<dbReference type="EMBL" id="CP127295">
    <property type="protein sequence ID" value="WIY01447.1"/>
    <property type="molecule type" value="Genomic_DNA"/>
</dbReference>
<keyword evidence="4" id="KW-0479">Metal-binding</keyword>
<keyword evidence="5 10" id="KW-0560">Oxidoreductase</keyword>
<keyword evidence="6" id="KW-0408">Iron</keyword>
<keyword evidence="7" id="KW-0411">Iron-sulfur</keyword>
<dbReference type="Proteomes" id="UP001239397">
    <property type="component" value="Chromosome"/>
</dbReference>
<dbReference type="InterPro" id="IPR006058">
    <property type="entry name" value="2Fe2S_fd_BS"/>
</dbReference>
<evidence type="ECO:0000259" key="9">
    <source>
        <dbReference type="PROSITE" id="PS51384"/>
    </source>
</evidence>
<evidence type="ECO:0000256" key="1">
    <source>
        <dbReference type="ARBA" id="ARBA00001974"/>
    </source>
</evidence>
<feature type="domain" description="2Fe-2S ferredoxin-type" evidence="8">
    <location>
        <begin position="215"/>
        <end position="295"/>
    </location>
</feature>
<dbReference type="InterPro" id="IPR050415">
    <property type="entry name" value="MRET"/>
</dbReference>
<dbReference type="InterPro" id="IPR017927">
    <property type="entry name" value="FAD-bd_FR_type"/>
</dbReference>
<dbReference type="GO" id="GO:0051537">
    <property type="term" value="F:2 iron, 2 sulfur cluster binding"/>
    <property type="evidence" value="ECO:0007669"/>
    <property type="project" value="UniProtKB-KW"/>
</dbReference>
<comment type="cofactor">
    <cofactor evidence="1">
        <name>FAD</name>
        <dbReference type="ChEBI" id="CHEBI:57692"/>
    </cofactor>
</comment>
<evidence type="ECO:0000256" key="3">
    <source>
        <dbReference type="ARBA" id="ARBA00022714"/>
    </source>
</evidence>
<keyword evidence="3" id="KW-0001">2Fe-2S</keyword>
<organism evidence="10 11">
    <name type="scientific">Amycolatopsis mongoliensis</name>
    <dbReference type="NCBI Taxonomy" id="715475"/>
    <lineage>
        <taxon>Bacteria</taxon>
        <taxon>Bacillati</taxon>
        <taxon>Actinomycetota</taxon>
        <taxon>Actinomycetes</taxon>
        <taxon>Pseudonocardiales</taxon>
        <taxon>Pseudonocardiaceae</taxon>
        <taxon>Amycolatopsis</taxon>
    </lineage>
</organism>
<gene>
    <name evidence="10" type="ORF">QRX60_46740</name>
</gene>
<evidence type="ECO:0000313" key="10">
    <source>
        <dbReference type="EMBL" id="WIY01447.1"/>
    </source>
</evidence>
<dbReference type="GO" id="GO:0046872">
    <property type="term" value="F:metal ion binding"/>
    <property type="evidence" value="ECO:0007669"/>
    <property type="project" value="UniProtKB-KW"/>
</dbReference>
<dbReference type="SUPFAM" id="SSF52343">
    <property type="entry name" value="Ferredoxin reductase-like, C-terminal NADP-linked domain"/>
    <property type="match status" value="1"/>
</dbReference>
<keyword evidence="11" id="KW-1185">Reference proteome</keyword>
<keyword evidence="2" id="KW-0285">Flavoprotein</keyword>
<dbReference type="Gene3D" id="3.10.20.30">
    <property type="match status" value="1"/>
</dbReference>
<evidence type="ECO:0000256" key="2">
    <source>
        <dbReference type="ARBA" id="ARBA00022630"/>
    </source>
</evidence>
<sequence>MQKTMLESVERVADDVVSLVLRGDEGLLEAWEPGAHIDLALPNWLTRQYSLCGDPGDLSAYRIAVRLDPLSRGGSEYVHCYLRPGRTLEVSSPRNHFPLVPAPEYLFLAGGIGITPIVPMLQAAVTAGAAASLVYVGRSASSMPFAAELVDTYGERVSLFSRGRPDLASLAVAPEAEVYCCGPASMLATAEAVFPRVHTERFQPTQRVFGPDSAFEVVCARSGATIQVPADESLLDALNHAGRPVPSGCREGVCGSCELAVLDGEPEHRDDIGTPPGRMYACVSRALSPRLVLDV</sequence>
<dbReference type="SUPFAM" id="SSF54292">
    <property type="entry name" value="2Fe-2S ferredoxin-like"/>
    <property type="match status" value="1"/>
</dbReference>
<dbReference type="Gene3D" id="2.40.30.10">
    <property type="entry name" value="Translation factors"/>
    <property type="match status" value="1"/>
</dbReference>
<dbReference type="KEGG" id="amog:QRX60_46740"/>
<accession>A0A9Y2JQ27</accession>
<dbReference type="PROSITE" id="PS00197">
    <property type="entry name" value="2FE2S_FER_1"/>
    <property type="match status" value="1"/>
</dbReference>
<protein>
    <submittedName>
        <fullName evidence="10">PDR/VanB family oxidoreductase</fullName>
        <ecNumber evidence="10">1.-.-.-</ecNumber>
    </submittedName>
</protein>
<dbReference type="PROSITE" id="PS51085">
    <property type="entry name" value="2FE2S_FER_2"/>
    <property type="match status" value="1"/>
</dbReference>
<dbReference type="Pfam" id="PF00111">
    <property type="entry name" value="Fer2"/>
    <property type="match status" value="1"/>
</dbReference>
<dbReference type="InterPro" id="IPR017938">
    <property type="entry name" value="Riboflavin_synthase-like_b-brl"/>
</dbReference>
<dbReference type="RefSeq" id="WP_285997896.1">
    <property type="nucleotide sequence ID" value="NZ_CP127295.1"/>
</dbReference>
<dbReference type="CDD" id="cd00207">
    <property type="entry name" value="fer2"/>
    <property type="match status" value="1"/>
</dbReference>
<dbReference type="EC" id="1.-.-.-" evidence="10"/>
<evidence type="ECO:0000256" key="6">
    <source>
        <dbReference type="ARBA" id="ARBA00023004"/>
    </source>
</evidence>
<dbReference type="CDD" id="cd06185">
    <property type="entry name" value="PDR_like"/>
    <property type="match status" value="1"/>
</dbReference>
<evidence type="ECO:0000256" key="7">
    <source>
        <dbReference type="ARBA" id="ARBA00023014"/>
    </source>
</evidence>
<feature type="domain" description="FAD-binding FR-type" evidence="9">
    <location>
        <begin position="1"/>
        <end position="100"/>
    </location>
</feature>
<evidence type="ECO:0000256" key="4">
    <source>
        <dbReference type="ARBA" id="ARBA00022723"/>
    </source>
</evidence>
<evidence type="ECO:0000256" key="5">
    <source>
        <dbReference type="ARBA" id="ARBA00023002"/>
    </source>
</evidence>
<dbReference type="InterPro" id="IPR036010">
    <property type="entry name" value="2Fe-2S_ferredoxin-like_sf"/>
</dbReference>
<dbReference type="SUPFAM" id="SSF63380">
    <property type="entry name" value="Riboflavin synthase domain-like"/>
    <property type="match status" value="1"/>
</dbReference>
<dbReference type="InterPro" id="IPR001041">
    <property type="entry name" value="2Fe-2S_ferredoxin-type"/>
</dbReference>
<dbReference type="InterPro" id="IPR012675">
    <property type="entry name" value="Beta-grasp_dom_sf"/>
</dbReference>
<evidence type="ECO:0000313" key="11">
    <source>
        <dbReference type="Proteomes" id="UP001239397"/>
    </source>
</evidence>
<proteinExistence type="predicted"/>
<dbReference type="PANTHER" id="PTHR47354">
    <property type="entry name" value="NADH OXIDOREDUCTASE HCR"/>
    <property type="match status" value="1"/>
</dbReference>
<dbReference type="Gene3D" id="3.40.50.80">
    <property type="entry name" value="Nucleotide-binding domain of ferredoxin-NADP reductase (FNR) module"/>
    <property type="match status" value="1"/>
</dbReference>